<evidence type="ECO:0000256" key="2">
    <source>
        <dbReference type="ARBA" id="ARBA00022664"/>
    </source>
</evidence>
<dbReference type="InterPro" id="IPR003107">
    <property type="entry name" value="HAT"/>
</dbReference>
<dbReference type="AlphaFoldDB" id="A0A6A5TFZ7"/>
<proteinExistence type="inferred from homology"/>
<organism evidence="8 9">
    <name type="scientific">Byssothecium circinans</name>
    <dbReference type="NCBI Taxonomy" id="147558"/>
    <lineage>
        <taxon>Eukaryota</taxon>
        <taxon>Fungi</taxon>
        <taxon>Dikarya</taxon>
        <taxon>Ascomycota</taxon>
        <taxon>Pezizomycotina</taxon>
        <taxon>Dothideomycetes</taxon>
        <taxon>Pleosporomycetidae</taxon>
        <taxon>Pleosporales</taxon>
        <taxon>Massarineae</taxon>
        <taxon>Massarinaceae</taxon>
        <taxon>Byssothecium</taxon>
    </lineage>
</organism>
<evidence type="ECO:0000313" key="9">
    <source>
        <dbReference type="Proteomes" id="UP000800035"/>
    </source>
</evidence>
<comment type="subcellular location">
    <subcellularLocation>
        <location evidence="1">Nucleus</location>
    </subcellularLocation>
</comment>
<dbReference type="GO" id="GO:0005685">
    <property type="term" value="C:U1 snRNP"/>
    <property type="evidence" value="ECO:0007669"/>
    <property type="project" value="TreeGrafter"/>
</dbReference>
<dbReference type="SUPFAM" id="SSF48452">
    <property type="entry name" value="TPR-like"/>
    <property type="match status" value="1"/>
</dbReference>
<evidence type="ECO:0000256" key="5">
    <source>
        <dbReference type="ARBA" id="ARBA00023242"/>
    </source>
</evidence>
<sequence>MSAMPVCGRDAIDNVVYDGEEAQKEIKGMIGELRASENEFEKWEALVLRAMELEGGVTRNSSPTSIDLVRKLFDSFLAKFPLFFGYWKKYADFEFSIGGTETAEMVYERGVSAISCSVDLWTHYCSFKLDTCHDADLVRALFERGSQYVGLDFQSHPFWDKFIEFEERVNEPANVTKLHCRAFQLIIYNYSKYFEKFRTFIQTRPIEELGDQETLDHMKKLVDADLVNVGYEVSPPEVERAIRGKLDQHYYADYVNVQTAVHERWTFENAIKRGYFHVTEVEDADLENWRKYLDFEESKGDDQRIIFLYERCLVACALYEEFWLRYARWLHSQGKDEDCRLVYVRASCIFVPISQPTVRLNWARFEEKLGQFEQSLYIHDAIIEENPNHVETMISHAGVLRRHKTIQKAIEQLQVYIDARDVQIGGVLLAEQARILWQIKGSVDEARQRFRESTTRFAESKHFWTKYLEFEANQPATDLEEAHKRVKAVHELIRKSDLSPVDSKALSHRYMEYLLDCGGEEAANEFISLDKDINGYVSPKNVDVPEAATKSSSTSKKRKSKNKSAAAGS</sequence>
<evidence type="ECO:0000256" key="4">
    <source>
        <dbReference type="ARBA" id="ARBA00023187"/>
    </source>
</evidence>
<comment type="similarity">
    <text evidence="6">Belongs to the PRP39 family.</text>
</comment>
<reference evidence="8" key="1">
    <citation type="journal article" date="2020" name="Stud. Mycol.">
        <title>101 Dothideomycetes genomes: a test case for predicting lifestyles and emergence of pathogens.</title>
        <authorList>
            <person name="Haridas S."/>
            <person name="Albert R."/>
            <person name="Binder M."/>
            <person name="Bloem J."/>
            <person name="Labutti K."/>
            <person name="Salamov A."/>
            <person name="Andreopoulos B."/>
            <person name="Baker S."/>
            <person name="Barry K."/>
            <person name="Bills G."/>
            <person name="Bluhm B."/>
            <person name="Cannon C."/>
            <person name="Castanera R."/>
            <person name="Culley D."/>
            <person name="Daum C."/>
            <person name="Ezra D."/>
            <person name="Gonzalez J."/>
            <person name="Henrissat B."/>
            <person name="Kuo A."/>
            <person name="Liang C."/>
            <person name="Lipzen A."/>
            <person name="Lutzoni F."/>
            <person name="Magnuson J."/>
            <person name="Mondo S."/>
            <person name="Nolan M."/>
            <person name="Ohm R."/>
            <person name="Pangilinan J."/>
            <person name="Park H.-J."/>
            <person name="Ramirez L."/>
            <person name="Alfaro M."/>
            <person name="Sun H."/>
            <person name="Tritt A."/>
            <person name="Yoshinaga Y."/>
            <person name="Zwiers L.-H."/>
            <person name="Turgeon B."/>
            <person name="Goodwin S."/>
            <person name="Spatafora J."/>
            <person name="Crous P."/>
            <person name="Grigoriev I."/>
        </authorList>
    </citation>
    <scope>NUCLEOTIDE SEQUENCE</scope>
    <source>
        <strain evidence="8">CBS 675.92</strain>
    </source>
</reference>
<dbReference type="GO" id="GO:0000243">
    <property type="term" value="C:commitment complex"/>
    <property type="evidence" value="ECO:0007669"/>
    <property type="project" value="TreeGrafter"/>
</dbReference>
<gene>
    <name evidence="8" type="ORF">CC80DRAFT_554050</name>
</gene>
<dbReference type="PANTHER" id="PTHR17204:SF5">
    <property type="entry name" value="PRE-MRNA-PROCESSING FACTOR 39"/>
    <property type="match status" value="1"/>
</dbReference>
<accession>A0A6A5TFZ7</accession>
<dbReference type="InterPro" id="IPR011990">
    <property type="entry name" value="TPR-like_helical_dom_sf"/>
</dbReference>
<keyword evidence="9" id="KW-1185">Reference proteome</keyword>
<dbReference type="GO" id="GO:0030627">
    <property type="term" value="F:pre-mRNA 5'-splice site binding"/>
    <property type="evidence" value="ECO:0007669"/>
    <property type="project" value="TreeGrafter"/>
</dbReference>
<dbReference type="InterPro" id="IPR059164">
    <property type="entry name" value="HAT_PRP39_C"/>
</dbReference>
<dbReference type="Pfam" id="PF23240">
    <property type="entry name" value="HAT_PRP39_N"/>
    <property type="match status" value="1"/>
</dbReference>
<dbReference type="EMBL" id="ML977023">
    <property type="protein sequence ID" value="KAF1950689.1"/>
    <property type="molecule type" value="Genomic_DNA"/>
</dbReference>
<keyword evidence="2" id="KW-0507">mRNA processing</keyword>
<dbReference type="GO" id="GO:0000395">
    <property type="term" value="P:mRNA 5'-splice site recognition"/>
    <property type="evidence" value="ECO:0007669"/>
    <property type="project" value="TreeGrafter"/>
</dbReference>
<dbReference type="FunFam" id="1.25.40.10:FF:000064">
    <property type="entry name" value="Putative pre-mrna-processing factor 39"/>
    <property type="match status" value="1"/>
</dbReference>
<keyword evidence="4" id="KW-0508">mRNA splicing</keyword>
<dbReference type="GO" id="GO:0071004">
    <property type="term" value="C:U2-type prespliceosome"/>
    <property type="evidence" value="ECO:0007669"/>
    <property type="project" value="TreeGrafter"/>
</dbReference>
<dbReference type="OrthoDB" id="10265668at2759"/>
<dbReference type="Gene3D" id="1.25.40.10">
    <property type="entry name" value="Tetratricopeptide repeat domain"/>
    <property type="match status" value="2"/>
</dbReference>
<dbReference type="Pfam" id="PF23241">
    <property type="entry name" value="HAT_PRP39_C"/>
    <property type="match status" value="1"/>
</dbReference>
<evidence type="ECO:0000256" key="7">
    <source>
        <dbReference type="SAM" id="MobiDB-lite"/>
    </source>
</evidence>
<protein>
    <submittedName>
        <fullName evidence="8">TPR-like protein</fullName>
    </submittedName>
</protein>
<evidence type="ECO:0000256" key="6">
    <source>
        <dbReference type="ARBA" id="ARBA00038019"/>
    </source>
</evidence>
<dbReference type="Proteomes" id="UP000800035">
    <property type="component" value="Unassembled WGS sequence"/>
</dbReference>
<dbReference type="SMART" id="SM00386">
    <property type="entry name" value="HAT"/>
    <property type="match status" value="7"/>
</dbReference>
<evidence type="ECO:0000313" key="8">
    <source>
        <dbReference type="EMBL" id="KAF1950689.1"/>
    </source>
</evidence>
<evidence type="ECO:0000256" key="1">
    <source>
        <dbReference type="ARBA" id="ARBA00004123"/>
    </source>
</evidence>
<dbReference type="FunFam" id="1.25.40.10:FF:000451">
    <property type="entry name" value="mRNA splicing protein (Prp39), putative"/>
    <property type="match status" value="1"/>
</dbReference>
<keyword evidence="5" id="KW-0539">Nucleus</keyword>
<feature type="region of interest" description="Disordered" evidence="7">
    <location>
        <begin position="537"/>
        <end position="569"/>
    </location>
</feature>
<dbReference type="PANTHER" id="PTHR17204">
    <property type="entry name" value="PRE-MRNA PROCESSING PROTEIN PRP39-RELATED"/>
    <property type="match status" value="1"/>
</dbReference>
<name>A0A6A5TFZ7_9PLEO</name>
<evidence type="ECO:0000256" key="3">
    <source>
        <dbReference type="ARBA" id="ARBA00022737"/>
    </source>
</evidence>
<keyword evidence="3" id="KW-0677">Repeat</keyword>